<dbReference type="InterPro" id="IPR014729">
    <property type="entry name" value="Rossmann-like_a/b/a_fold"/>
</dbReference>
<organism evidence="1">
    <name type="scientific">freshwater metagenome</name>
    <dbReference type="NCBI Taxonomy" id="449393"/>
    <lineage>
        <taxon>unclassified sequences</taxon>
        <taxon>metagenomes</taxon>
        <taxon>ecological metagenomes</taxon>
    </lineage>
</organism>
<evidence type="ECO:0000313" key="1">
    <source>
        <dbReference type="EMBL" id="CAB4684111.1"/>
    </source>
</evidence>
<protein>
    <submittedName>
        <fullName evidence="1">Unannotated protein</fullName>
    </submittedName>
</protein>
<sequence>MPHILVIANETAASPALFDALRSRSEEDGLTVTVIAPVNEPRHGYVVYEDTRRASAGRRVERLRNRLVDVGIPTQAFAVETGPVQAVKDALVQLTPAPSEVIISTNAPERSSWLRRNAVADIEKAANGLAVKHLIAEDDKTPTTEKNVLVVANETVVSRDLLQAIRARHAAGEASFLIIAPQSDAEHHPEAERRLRRAVSVLRTDGIDAHGQVVHPDPYTAILEAADDEVIDEIMISTFPGQRSGWLRRDLVERVRKETGLPVDHVVSE</sequence>
<dbReference type="AlphaFoldDB" id="A0A6J6NBX2"/>
<reference evidence="1" key="1">
    <citation type="submission" date="2020-05" db="EMBL/GenBank/DDBJ databases">
        <authorList>
            <person name="Chiriac C."/>
            <person name="Salcher M."/>
            <person name="Ghai R."/>
            <person name="Kavagutti S V."/>
        </authorList>
    </citation>
    <scope>NUCLEOTIDE SEQUENCE</scope>
</reference>
<dbReference type="EMBL" id="CAEZXP010000001">
    <property type="protein sequence ID" value="CAB4684111.1"/>
    <property type="molecule type" value="Genomic_DNA"/>
</dbReference>
<proteinExistence type="predicted"/>
<dbReference type="Gene3D" id="3.40.50.620">
    <property type="entry name" value="HUPs"/>
    <property type="match status" value="2"/>
</dbReference>
<gene>
    <name evidence="1" type="ORF">UFOPK2399_00159</name>
</gene>
<accession>A0A6J6NBX2</accession>
<name>A0A6J6NBX2_9ZZZZ</name>
<dbReference type="SUPFAM" id="SSF52402">
    <property type="entry name" value="Adenine nucleotide alpha hydrolases-like"/>
    <property type="match status" value="2"/>
</dbReference>